<feature type="chain" id="PRO_5012334914" evidence="1">
    <location>
        <begin position="23"/>
        <end position="197"/>
    </location>
</feature>
<name>A0A286HKE1_9HYPH</name>
<dbReference type="Proteomes" id="UP000219465">
    <property type="component" value="Unassembled WGS sequence"/>
</dbReference>
<organism evidence="2 3">
    <name type="scientific">Hoeflea halophila</name>
    <dbReference type="NCBI Taxonomy" id="714899"/>
    <lineage>
        <taxon>Bacteria</taxon>
        <taxon>Pseudomonadati</taxon>
        <taxon>Pseudomonadota</taxon>
        <taxon>Alphaproteobacteria</taxon>
        <taxon>Hyphomicrobiales</taxon>
        <taxon>Rhizobiaceae</taxon>
        <taxon>Hoeflea</taxon>
    </lineage>
</organism>
<reference evidence="3" key="1">
    <citation type="submission" date="2017-08" db="EMBL/GenBank/DDBJ databases">
        <authorList>
            <person name="Varghese N."/>
            <person name="Submissions S."/>
        </authorList>
    </citation>
    <scope>NUCLEOTIDE SEQUENCE [LARGE SCALE GENOMIC DNA]</scope>
    <source>
        <strain evidence="3">KCTC 23107</strain>
    </source>
</reference>
<sequence>MTFKKIAFASIAALMATTSAQSAGLELFGVNGTNGTPVGPSVVFTPFGPSLVSPGTDGRANAVAKTDAKALFTQQSIGNADVTATLNATSSSSPLTAVQGASGSSKVTSTGSITETNLLTISNSAINAAAQFSADSLVAGNIGGTARAAGTETMVAQQALSDAKTTATATFTNAMTTNTSISNSAMGAAAVITLNIK</sequence>
<keyword evidence="1" id="KW-0732">Signal</keyword>
<dbReference type="EMBL" id="OCPC01000001">
    <property type="protein sequence ID" value="SOE08293.1"/>
    <property type="molecule type" value="Genomic_DNA"/>
</dbReference>
<proteinExistence type="predicted"/>
<dbReference type="AlphaFoldDB" id="A0A286HKE1"/>
<evidence type="ECO:0000313" key="2">
    <source>
        <dbReference type="EMBL" id="SOE08293.1"/>
    </source>
</evidence>
<evidence type="ECO:0000313" key="3">
    <source>
        <dbReference type="Proteomes" id="UP000219465"/>
    </source>
</evidence>
<gene>
    <name evidence="2" type="ORF">SAMN05877838_0002</name>
</gene>
<accession>A0A286HKE1</accession>
<keyword evidence="3" id="KW-1185">Reference proteome</keyword>
<evidence type="ECO:0000256" key="1">
    <source>
        <dbReference type="SAM" id="SignalP"/>
    </source>
</evidence>
<protein>
    <submittedName>
        <fullName evidence="2">Uncharacterized protein</fullName>
    </submittedName>
</protein>
<feature type="signal peptide" evidence="1">
    <location>
        <begin position="1"/>
        <end position="22"/>
    </location>
</feature>
<dbReference type="RefSeq" id="WP_097103837.1">
    <property type="nucleotide sequence ID" value="NZ_OCPC01000001.1"/>
</dbReference>